<protein>
    <submittedName>
        <fullName evidence="7">UbiD family decarboxylase</fullName>
    </submittedName>
</protein>
<evidence type="ECO:0000256" key="2">
    <source>
        <dbReference type="ARBA" id="ARBA00022448"/>
    </source>
</evidence>
<keyword evidence="4" id="KW-0067">ATP-binding</keyword>
<feature type="compositionally biased region" description="Polar residues" evidence="5">
    <location>
        <begin position="279"/>
        <end position="290"/>
    </location>
</feature>
<sequence length="304" mass="33350">MRLSKRSPVDTQAVEDASGVVLHARDLSAQGRQGMIFGPLDMDLAPRQLAVIHGPAGAGKSALLLALSGRFRRTKGTLIIDGIDAMAEPYRALQRTSVARIAEYVVPEDRLTLNESVAERCHLDAVNLKKAEDRIRQIEEIVGFRIDRSCEFEQLEAIERAVASVALAMLRETKVVVIDDADVMVPHIQQKLLFEMFSKLTELDDSTIIAATLDDDMAPPGSLDIELPAHKRLHAVKDLRTNEDFDGNSRDPEAPEVTQIPRKGEEGVHFAAAKEVNGLSDTKSDNNPLTENDRPDDSPGDNAC</sequence>
<keyword evidence="3" id="KW-0547">Nucleotide-binding</keyword>
<dbReference type="InterPro" id="IPR003439">
    <property type="entry name" value="ABC_transporter-like_ATP-bd"/>
</dbReference>
<dbReference type="EMBL" id="PCZS01000001">
    <property type="protein sequence ID" value="REB70698.1"/>
    <property type="molecule type" value="Genomic_DNA"/>
</dbReference>
<evidence type="ECO:0000256" key="3">
    <source>
        <dbReference type="ARBA" id="ARBA00022741"/>
    </source>
</evidence>
<comment type="similarity">
    <text evidence="1">Belongs to the ABC transporter superfamily.</text>
</comment>
<evidence type="ECO:0000313" key="7">
    <source>
        <dbReference type="EMBL" id="REB70698.1"/>
    </source>
</evidence>
<organism evidence="7 8">
    <name type="scientific">Cutibacterium namnetense</name>
    <dbReference type="NCBI Taxonomy" id="1574624"/>
    <lineage>
        <taxon>Bacteria</taxon>
        <taxon>Bacillati</taxon>
        <taxon>Actinomycetota</taxon>
        <taxon>Actinomycetes</taxon>
        <taxon>Propionibacteriales</taxon>
        <taxon>Propionibacteriaceae</taxon>
        <taxon>Cutibacterium</taxon>
    </lineage>
</organism>
<accession>A0ABX9ICQ5</accession>
<dbReference type="Pfam" id="PF00005">
    <property type="entry name" value="ABC_tran"/>
    <property type="match status" value="1"/>
</dbReference>
<keyword evidence="2" id="KW-0813">Transport</keyword>
<feature type="domain" description="ABC transporter" evidence="6">
    <location>
        <begin position="22"/>
        <end position="257"/>
    </location>
</feature>
<dbReference type="RefSeq" id="WP_115938652.1">
    <property type="nucleotide sequence ID" value="NZ_PCZS01000001.1"/>
</dbReference>
<feature type="compositionally biased region" description="Basic and acidic residues" evidence="5">
    <location>
        <begin position="241"/>
        <end position="253"/>
    </location>
</feature>
<dbReference type="InterPro" id="IPR003593">
    <property type="entry name" value="AAA+_ATPase"/>
</dbReference>
<evidence type="ECO:0000256" key="5">
    <source>
        <dbReference type="SAM" id="MobiDB-lite"/>
    </source>
</evidence>
<dbReference type="PANTHER" id="PTHR43117">
    <property type="entry name" value="OSMOPROTECTANT IMPORT ATP-BINDING PROTEIN OSMV"/>
    <property type="match status" value="1"/>
</dbReference>
<evidence type="ECO:0000313" key="8">
    <source>
        <dbReference type="Proteomes" id="UP000256324"/>
    </source>
</evidence>
<evidence type="ECO:0000259" key="6">
    <source>
        <dbReference type="PROSITE" id="PS50893"/>
    </source>
</evidence>
<name>A0ABX9ICQ5_9ACTN</name>
<gene>
    <name evidence="7" type="ORF">CP880_02775</name>
</gene>
<evidence type="ECO:0000256" key="4">
    <source>
        <dbReference type="ARBA" id="ARBA00022840"/>
    </source>
</evidence>
<dbReference type="SUPFAM" id="SSF52540">
    <property type="entry name" value="P-loop containing nucleoside triphosphate hydrolases"/>
    <property type="match status" value="1"/>
</dbReference>
<dbReference type="InterPro" id="IPR027417">
    <property type="entry name" value="P-loop_NTPase"/>
</dbReference>
<proteinExistence type="inferred from homology"/>
<reference evidence="7 8" key="1">
    <citation type="submission" date="2017-09" db="EMBL/GenBank/DDBJ databases">
        <authorList>
            <person name="Bumgarner R.E."/>
        </authorList>
    </citation>
    <scope>NUCLEOTIDE SEQUENCE [LARGE SCALE GENOMIC DNA]</scope>
    <source>
        <strain evidence="7 8">T34998</strain>
    </source>
</reference>
<feature type="region of interest" description="Disordered" evidence="5">
    <location>
        <begin position="241"/>
        <end position="304"/>
    </location>
</feature>
<dbReference type="Proteomes" id="UP000256324">
    <property type="component" value="Unassembled WGS sequence"/>
</dbReference>
<dbReference type="SMART" id="SM00382">
    <property type="entry name" value="AAA"/>
    <property type="match status" value="1"/>
</dbReference>
<evidence type="ECO:0000256" key="1">
    <source>
        <dbReference type="ARBA" id="ARBA00005417"/>
    </source>
</evidence>
<dbReference type="PANTHER" id="PTHR43117:SF4">
    <property type="entry name" value="OSMOPROTECTANT IMPORT ATP-BINDING PROTEIN OSMV"/>
    <property type="match status" value="1"/>
</dbReference>
<keyword evidence="8" id="KW-1185">Reference proteome</keyword>
<dbReference type="Gene3D" id="3.40.50.300">
    <property type="entry name" value="P-loop containing nucleotide triphosphate hydrolases"/>
    <property type="match status" value="1"/>
</dbReference>
<dbReference type="PROSITE" id="PS50893">
    <property type="entry name" value="ABC_TRANSPORTER_2"/>
    <property type="match status" value="1"/>
</dbReference>
<comment type="caution">
    <text evidence="7">The sequence shown here is derived from an EMBL/GenBank/DDBJ whole genome shotgun (WGS) entry which is preliminary data.</text>
</comment>